<name>A0A087V0B4_STEMI</name>
<feature type="domain" description="H15" evidence="18">
    <location>
        <begin position="105"/>
        <end position="177"/>
    </location>
</feature>
<keyword evidence="14" id="KW-0539">Nucleus</keyword>
<dbReference type="InterPro" id="IPR019787">
    <property type="entry name" value="Znf_PHD-finger"/>
</dbReference>
<feature type="domain" description="PHD-type" evidence="17">
    <location>
        <begin position="265"/>
        <end position="315"/>
    </location>
</feature>
<keyword evidence="7 15" id="KW-0863">Zinc-finger</keyword>
<evidence type="ECO:0000256" key="3">
    <source>
        <dbReference type="ARBA" id="ARBA00022499"/>
    </source>
</evidence>
<feature type="region of interest" description="Disordered" evidence="16">
    <location>
        <begin position="351"/>
        <end position="393"/>
    </location>
</feature>
<keyword evidence="5" id="KW-0479">Metal-binding</keyword>
<keyword evidence="20" id="KW-0808">Transferase</keyword>
<dbReference type="PANTHER" id="PTHR45888">
    <property type="entry name" value="HL01030P-RELATED"/>
    <property type="match status" value="1"/>
</dbReference>
<feature type="compositionally biased region" description="Basic and acidic residues" evidence="16">
    <location>
        <begin position="1"/>
        <end position="13"/>
    </location>
</feature>
<dbReference type="GO" id="GO:0016740">
    <property type="term" value="F:transferase activity"/>
    <property type="evidence" value="ECO:0007669"/>
    <property type="project" value="UniProtKB-KW"/>
</dbReference>
<evidence type="ECO:0000313" key="20">
    <source>
        <dbReference type="EMBL" id="KFM83053.1"/>
    </source>
</evidence>
<dbReference type="InterPro" id="IPR001965">
    <property type="entry name" value="Znf_PHD"/>
</dbReference>
<dbReference type="SUPFAM" id="SSF46785">
    <property type="entry name" value="Winged helix' DNA-binding domain"/>
    <property type="match status" value="1"/>
</dbReference>
<dbReference type="Pfam" id="PF21524">
    <property type="entry name" value="SAMD1_WH"/>
    <property type="match status" value="1"/>
</dbReference>
<evidence type="ECO:0000256" key="14">
    <source>
        <dbReference type="ARBA" id="ARBA00023242"/>
    </source>
</evidence>
<keyword evidence="13" id="KW-0804">Transcription</keyword>
<keyword evidence="6" id="KW-0677">Repeat</keyword>
<feature type="compositionally biased region" description="Basic residues" evidence="16">
    <location>
        <begin position="358"/>
        <end position="367"/>
    </location>
</feature>
<feature type="region of interest" description="Disordered" evidence="16">
    <location>
        <begin position="1"/>
        <end position="22"/>
    </location>
</feature>
<keyword evidence="10" id="KW-0156">Chromatin regulator</keyword>
<organism evidence="20 21">
    <name type="scientific">Stegodyphus mimosarum</name>
    <name type="common">African social velvet spider</name>
    <dbReference type="NCBI Taxonomy" id="407821"/>
    <lineage>
        <taxon>Eukaryota</taxon>
        <taxon>Metazoa</taxon>
        <taxon>Ecdysozoa</taxon>
        <taxon>Arthropoda</taxon>
        <taxon>Chelicerata</taxon>
        <taxon>Arachnida</taxon>
        <taxon>Araneae</taxon>
        <taxon>Araneomorphae</taxon>
        <taxon>Entelegynae</taxon>
        <taxon>Eresoidea</taxon>
        <taxon>Eresidae</taxon>
        <taxon>Stegodyphus</taxon>
    </lineage>
</organism>
<dbReference type="Proteomes" id="UP000054359">
    <property type="component" value="Unassembled WGS sequence"/>
</dbReference>
<comment type="subcellular location">
    <subcellularLocation>
        <location evidence="1">Nucleus</location>
    </subcellularLocation>
</comment>
<evidence type="ECO:0000256" key="11">
    <source>
        <dbReference type="ARBA" id="ARBA00023015"/>
    </source>
</evidence>
<dbReference type="STRING" id="407821.A0A087V0B4"/>
<dbReference type="SMART" id="SM00249">
    <property type="entry name" value="PHD"/>
    <property type="match status" value="2"/>
</dbReference>
<dbReference type="PROSITE" id="PS51504">
    <property type="entry name" value="H15"/>
    <property type="match status" value="1"/>
</dbReference>
<dbReference type="EMBL" id="KK122589">
    <property type="protein sequence ID" value="KFM83053.1"/>
    <property type="molecule type" value="Genomic_DNA"/>
</dbReference>
<evidence type="ECO:0000259" key="17">
    <source>
        <dbReference type="PROSITE" id="PS50016"/>
    </source>
</evidence>
<evidence type="ECO:0000256" key="9">
    <source>
        <dbReference type="ARBA" id="ARBA00022843"/>
    </source>
</evidence>
<feature type="domain" description="SAMD1-like winged helix (WH)" evidence="19">
    <location>
        <begin position="17"/>
        <end position="93"/>
    </location>
</feature>
<dbReference type="SUPFAM" id="SSF57903">
    <property type="entry name" value="FYVE/PHD zinc finger"/>
    <property type="match status" value="2"/>
</dbReference>
<protein>
    <submittedName>
        <fullName evidence="20">Histone acetyltransferase KAT6B</fullName>
    </submittedName>
</protein>
<evidence type="ECO:0000256" key="5">
    <source>
        <dbReference type="ARBA" id="ARBA00022723"/>
    </source>
</evidence>
<evidence type="ECO:0000256" key="4">
    <source>
        <dbReference type="ARBA" id="ARBA00022553"/>
    </source>
</evidence>
<dbReference type="GO" id="GO:0008270">
    <property type="term" value="F:zinc ion binding"/>
    <property type="evidence" value="ECO:0007669"/>
    <property type="project" value="UniProtKB-KW"/>
</dbReference>
<dbReference type="Gene3D" id="1.10.10.10">
    <property type="entry name" value="Winged helix-like DNA-binding domain superfamily/Winged helix DNA-binding domain"/>
    <property type="match status" value="1"/>
</dbReference>
<dbReference type="SMART" id="SM00526">
    <property type="entry name" value="H15"/>
    <property type="match status" value="1"/>
</dbReference>
<keyword evidence="12" id="KW-0010">Activator</keyword>
<feature type="non-terminal residue" evidence="20">
    <location>
        <position position="447"/>
    </location>
</feature>
<evidence type="ECO:0000256" key="12">
    <source>
        <dbReference type="ARBA" id="ARBA00023159"/>
    </source>
</evidence>
<feature type="region of interest" description="Disordered" evidence="16">
    <location>
        <begin position="182"/>
        <end position="204"/>
    </location>
</feature>
<dbReference type="InterPro" id="IPR036390">
    <property type="entry name" value="WH_DNA-bd_sf"/>
</dbReference>
<dbReference type="GO" id="GO:0006334">
    <property type="term" value="P:nucleosome assembly"/>
    <property type="evidence" value="ECO:0007669"/>
    <property type="project" value="InterPro"/>
</dbReference>
<evidence type="ECO:0000256" key="13">
    <source>
        <dbReference type="ARBA" id="ARBA00023163"/>
    </source>
</evidence>
<gene>
    <name evidence="20" type="ORF">X975_07474</name>
</gene>
<keyword evidence="3" id="KW-1017">Isopeptide bond</keyword>
<proteinExistence type="predicted"/>
<evidence type="ECO:0000313" key="21">
    <source>
        <dbReference type="Proteomes" id="UP000054359"/>
    </source>
</evidence>
<dbReference type="InterPro" id="IPR013083">
    <property type="entry name" value="Znf_RING/FYVE/PHD"/>
</dbReference>
<accession>A0A087V0B4</accession>
<feature type="region of interest" description="Disordered" evidence="16">
    <location>
        <begin position="424"/>
        <end position="447"/>
    </location>
</feature>
<dbReference type="Pfam" id="PF00628">
    <property type="entry name" value="PHD"/>
    <property type="match status" value="1"/>
</dbReference>
<evidence type="ECO:0000256" key="10">
    <source>
        <dbReference type="ARBA" id="ARBA00022853"/>
    </source>
</evidence>
<keyword evidence="9" id="KW-0832">Ubl conjugation</keyword>
<evidence type="ECO:0000256" key="6">
    <source>
        <dbReference type="ARBA" id="ARBA00022737"/>
    </source>
</evidence>
<keyword evidence="4" id="KW-0597">Phosphoprotein</keyword>
<dbReference type="Gene3D" id="3.30.40.10">
    <property type="entry name" value="Zinc/RING finger domain, C3HC4 (zinc finger)"/>
    <property type="match status" value="1"/>
</dbReference>
<dbReference type="GO" id="GO:0000786">
    <property type="term" value="C:nucleosome"/>
    <property type="evidence" value="ECO:0007669"/>
    <property type="project" value="InterPro"/>
</dbReference>
<dbReference type="GO" id="GO:0005634">
    <property type="term" value="C:nucleus"/>
    <property type="evidence" value="ECO:0007669"/>
    <property type="project" value="UniProtKB-SubCell"/>
</dbReference>
<evidence type="ECO:0000259" key="18">
    <source>
        <dbReference type="PROSITE" id="PS51504"/>
    </source>
</evidence>
<sequence length="447" mass="50520">MHRKEMREERLQDEGSDDEEGNSSVTKWLIDAIRKVKFQKQRPCLDRIYSVVRQRHKVDHQTVVEHLEKAVAKGLILKVYTKGLYSYKDPRTMCNLKSRTLRIHSGTDMTKVIVKAIKELGENGGSTLRSIEKYVRQTFTLSVDPGTDLAQQLLQSAKRATSNGLIIQDGRNYRLRRMPFRRASTDSAASSNVSRGNQVSNSSKKIHQGSMSCTYCKESSMTKNGRYEGMLICCVCGVPGHPSCCGLLPEAMKQVKEAKWECSRCKICVVCGVKTENKRMLCCNLCDKGYHATCVRPVFPRPARGKWRCDMCKKKTMAKETNHINRMAANVKERYKKRNLKLNVGRKLKRESYSVMKNSKHSKKLSRRSSDSSSDDNTVVEQKSTLPPGVTDSDVNLFKNVQDTALQSLAQGLTAVDSDRKVQEVLPRSSDEVTKSQAQHRTALKAM</sequence>
<dbReference type="AlphaFoldDB" id="A0A087V0B4"/>
<reference evidence="20 21" key="1">
    <citation type="submission" date="2013-11" db="EMBL/GenBank/DDBJ databases">
        <title>Genome sequencing of Stegodyphus mimosarum.</title>
        <authorList>
            <person name="Bechsgaard J."/>
        </authorList>
    </citation>
    <scope>NUCLEOTIDE SEQUENCE [LARGE SCALE GENOMIC DNA]</scope>
</reference>
<evidence type="ECO:0000256" key="7">
    <source>
        <dbReference type="ARBA" id="ARBA00022771"/>
    </source>
</evidence>
<evidence type="ECO:0000256" key="1">
    <source>
        <dbReference type="ARBA" id="ARBA00004123"/>
    </source>
</evidence>
<feature type="compositionally biased region" description="Basic and acidic residues" evidence="16">
    <location>
        <begin position="424"/>
        <end position="434"/>
    </location>
</feature>
<evidence type="ECO:0000256" key="8">
    <source>
        <dbReference type="ARBA" id="ARBA00022833"/>
    </source>
</evidence>
<dbReference type="InterPro" id="IPR011011">
    <property type="entry name" value="Znf_FYVE_PHD"/>
</dbReference>
<dbReference type="InterPro" id="IPR005818">
    <property type="entry name" value="Histone_H1/H5_H15"/>
</dbReference>
<evidence type="ECO:0000256" key="16">
    <source>
        <dbReference type="SAM" id="MobiDB-lite"/>
    </source>
</evidence>
<evidence type="ECO:0000256" key="2">
    <source>
        <dbReference type="ARBA" id="ARBA00022491"/>
    </source>
</evidence>
<dbReference type="InterPro" id="IPR048589">
    <property type="entry name" value="SAMD1-like_WH"/>
</dbReference>
<feature type="compositionally biased region" description="Polar residues" evidence="16">
    <location>
        <begin position="185"/>
        <end position="204"/>
    </location>
</feature>
<keyword evidence="8" id="KW-0862">Zinc</keyword>
<dbReference type="OMA" id="KETNHIN"/>
<dbReference type="OrthoDB" id="6537901at2759"/>
<dbReference type="InterPro" id="IPR036388">
    <property type="entry name" value="WH-like_DNA-bd_sf"/>
</dbReference>
<evidence type="ECO:0000256" key="15">
    <source>
        <dbReference type="PROSITE-ProRule" id="PRU00146"/>
    </source>
</evidence>
<dbReference type="PANTHER" id="PTHR45888:SF4">
    <property type="entry name" value="PHD FINGER PROTEIN 10"/>
    <property type="match status" value="1"/>
</dbReference>
<evidence type="ECO:0000259" key="19">
    <source>
        <dbReference type="PROSITE" id="PS52014"/>
    </source>
</evidence>
<keyword evidence="2" id="KW-0678">Repressor</keyword>
<dbReference type="GO" id="GO:0003677">
    <property type="term" value="F:DNA binding"/>
    <property type="evidence" value="ECO:0007669"/>
    <property type="project" value="InterPro"/>
</dbReference>
<keyword evidence="11" id="KW-0805">Transcription regulation</keyword>
<dbReference type="PROSITE" id="PS50016">
    <property type="entry name" value="ZF_PHD_2"/>
    <property type="match status" value="1"/>
</dbReference>
<dbReference type="PROSITE" id="PS52014">
    <property type="entry name" value="SAMD1_WH"/>
    <property type="match status" value="1"/>
</dbReference>
<dbReference type="Pfam" id="PF00538">
    <property type="entry name" value="Linker_histone"/>
    <property type="match status" value="1"/>
</dbReference>
<keyword evidence="21" id="KW-1185">Reference proteome</keyword>